<proteinExistence type="predicted"/>
<name>A0A8H3M4P6_9GLOM</name>
<reference evidence="2" key="1">
    <citation type="submission" date="2019-10" db="EMBL/GenBank/DDBJ databases">
        <title>Conservation and host-specific expression of non-tandemly repeated heterogenous ribosome RNA gene in arbuscular mycorrhizal fungi.</title>
        <authorList>
            <person name="Maeda T."/>
            <person name="Kobayashi Y."/>
            <person name="Nakagawa T."/>
            <person name="Ezawa T."/>
            <person name="Yamaguchi K."/>
            <person name="Bino T."/>
            <person name="Nishimoto Y."/>
            <person name="Shigenobu S."/>
            <person name="Kawaguchi M."/>
        </authorList>
    </citation>
    <scope>NUCLEOTIDE SEQUENCE</scope>
    <source>
        <strain evidence="2">HR1</strain>
    </source>
</reference>
<gene>
    <name evidence="2" type="ORF">RCL2_002713700</name>
</gene>
<organism evidence="2 3">
    <name type="scientific">Rhizophagus clarus</name>
    <dbReference type="NCBI Taxonomy" id="94130"/>
    <lineage>
        <taxon>Eukaryota</taxon>
        <taxon>Fungi</taxon>
        <taxon>Fungi incertae sedis</taxon>
        <taxon>Mucoromycota</taxon>
        <taxon>Glomeromycotina</taxon>
        <taxon>Glomeromycetes</taxon>
        <taxon>Glomerales</taxon>
        <taxon>Glomeraceae</taxon>
        <taxon>Rhizophagus</taxon>
    </lineage>
</organism>
<accession>A0A8H3M4P6</accession>
<evidence type="ECO:0000313" key="2">
    <source>
        <dbReference type="EMBL" id="GET00693.1"/>
    </source>
</evidence>
<dbReference type="EMBL" id="BLAL01000288">
    <property type="protein sequence ID" value="GET00693.1"/>
    <property type="molecule type" value="Genomic_DNA"/>
</dbReference>
<protein>
    <submittedName>
        <fullName evidence="2">Transposase domain-containing protein</fullName>
    </submittedName>
</protein>
<evidence type="ECO:0000313" key="3">
    <source>
        <dbReference type="Proteomes" id="UP000615446"/>
    </source>
</evidence>
<dbReference type="AlphaFoldDB" id="A0A8H3M4P6"/>
<evidence type="ECO:0000256" key="1">
    <source>
        <dbReference type="SAM" id="MobiDB-lite"/>
    </source>
</evidence>
<dbReference type="InterPro" id="IPR004242">
    <property type="entry name" value="Transposase_21"/>
</dbReference>
<sequence>MVFCICQECKALNIEAGGRKQQDIFQRDNQVESEDLGTDSSYKSSQKLDDDNNDLEESLSDNNNDDLEELLSDNDNDNLEELLSDNDDLEELLSDNDDLEESLSNIDNNNLEKSLSEMSIDEHVIDNSNKTELSESMILALRLLNLKCKHNFTNNAFTDILNLIGSDLGEGSTLYLAKERLNRLVNLKLKHVNMCKNLCCAFTGIYINDVTCYFCNSERYIISYNSKKPQKPQKTAMSQREKCNNGYSDIFDGDLYKELVKDSFFPNKRDIALIGSTDEYQIFKQKTDSCWIVMFINANLSLSVRVKKENLLISAIIPSSNQPKDFNSFLRPIIDELKILQGDMPAISKLMCMTGHNAYLDCRFCYLKGVYSEESRYVYLPCSMPRTSNITDFDPKELLKHTKNNFLNDISKIINETNRTTRLSYIKKTGFNDRSILFELKSTKFSRSFPVDIMHLFFKNISINMFKHWNGAYFKDQLLNNEQYIINNHVWKQIGQFMHECRKHIPLEFGCPPRNIYKHYNEYKAVE</sequence>
<dbReference type="Proteomes" id="UP000615446">
    <property type="component" value="Unassembled WGS sequence"/>
</dbReference>
<feature type="region of interest" description="Disordered" evidence="1">
    <location>
        <begin position="29"/>
        <end position="64"/>
    </location>
</feature>
<dbReference type="OrthoDB" id="2289449at2759"/>
<feature type="compositionally biased region" description="Acidic residues" evidence="1">
    <location>
        <begin position="51"/>
        <end position="64"/>
    </location>
</feature>
<comment type="caution">
    <text evidence="2">The sequence shown here is derived from an EMBL/GenBank/DDBJ whole genome shotgun (WGS) entry which is preliminary data.</text>
</comment>
<dbReference type="Pfam" id="PF02992">
    <property type="entry name" value="Transposase_21"/>
    <property type="match status" value="1"/>
</dbReference>